<gene>
    <name evidence="5" type="ORF">METZ01_LOCUS278580</name>
</gene>
<dbReference type="SMART" id="SM00382">
    <property type="entry name" value="AAA"/>
    <property type="match status" value="1"/>
</dbReference>
<accession>A0A382KNA2</accession>
<dbReference type="PANTHER" id="PTHR19211">
    <property type="entry name" value="ATP-BINDING TRANSPORT PROTEIN-RELATED"/>
    <property type="match status" value="1"/>
</dbReference>
<dbReference type="Gene3D" id="3.40.50.300">
    <property type="entry name" value="P-loop containing nucleotide triphosphate hydrolases"/>
    <property type="match status" value="1"/>
</dbReference>
<proteinExistence type="predicted"/>
<keyword evidence="1" id="KW-0677">Repeat</keyword>
<protein>
    <recommendedName>
        <fullName evidence="4">ABC transporter domain-containing protein</fullName>
    </recommendedName>
</protein>
<dbReference type="CDD" id="cd03221">
    <property type="entry name" value="ABCF_EF-3"/>
    <property type="match status" value="1"/>
</dbReference>
<dbReference type="AlphaFoldDB" id="A0A382KNA2"/>
<dbReference type="SUPFAM" id="SSF52540">
    <property type="entry name" value="P-loop containing nucleoside triphosphate hydrolases"/>
    <property type="match status" value="1"/>
</dbReference>
<dbReference type="PROSITE" id="PS00211">
    <property type="entry name" value="ABC_TRANSPORTER_1"/>
    <property type="match status" value="1"/>
</dbReference>
<dbReference type="InterPro" id="IPR027417">
    <property type="entry name" value="P-loop_NTPase"/>
</dbReference>
<evidence type="ECO:0000313" key="5">
    <source>
        <dbReference type="EMBL" id="SVC25726.1"/>
    </source>
</evidence>
<evidence type="ECO:0000256" key="1">
    <source>
        <dbReference type="ARBA" id="ARBA00022737"/>
    </source>
</evidence>
<evidence type="ECO:0000259" key="4">
    <source>
        <dbReference type="PROSITE" id="PS50893"/>
    </source>
</evidence>
<dbReference type="PANTHER" id="PTHR19211:SF69">
    <property type="entry name" value="ATP-BINDING PROTEIN UUP"/>
    <property type="match status" value="1"/>
</dbReference>
<evidence type="ECO:0000256" key="3">
    <source>
        <dbReference type="ARBA" id="ARBA00022840"/>
    </source>
</evidence>
<dbReference type="InterPro" id="IPR003593">
    <property type="entry name" value="AAA+_ATPase"/>
</dbReference>
<sequence>MTPPLISLGSVSLKFGARHLFSDLDLHIQTKDRLCIVGRNASGKSTLLKLVAGKIEADAGSRVIRPGLRIALLDQEVDVGSLDQTILNFVSGEVSTANRVQNRIFAILEQLRLEPERSTTTLSGGEARRVALARALVLEPELLLLDEPTNHLDLETIEWLESFLKGFSGATVLVSHDRALLRKFSHRVVWLRDGLLRHLDAGFDQFEPWSEAIEVSEAES</sequence>
<keyword evidence="2" id="KW-0547">Nucleotide-binding</keyword>
<dbReference type="GO" id="GO:0016887">
    <property type="term" value="F:ATP hydrolysis activity"/>
    <property type="evidence" value="ECO:0007669"/>
    <property type="project" value="InterPro"/>
</dbReference>
<organism evidence="5">
    <name type="scientific">marine metagenome</name>
    <dbReference type="NCBI Taxonomy" id="408172"/>
    <lineage>
        <taxon>unclassified sequences</taxon>
        <taxon>metagenomes</taxon>
        <taxon>ecological metagenomes</taxon>
    </lineage>
</organism>
<evidence type="ECO:0000256" key="2">
    <source>
        <dbReference type="ARBA" id="ARBA00022741"/>
    </source>
</evidence>
<dbReference type="Pfam" id="PF00005">
    <property type="entry name" value="ABC_tran"/>
    <property type="match status" value="1"/>
</dbReference>
<dbReference type="InterPro" id="IPR017871">
    <property type="entry name" value="ABC_transporter-like_CS"/>
</dbReference>
<feature type="non-terminal residue" evidence="5">
    <location>
        <position position="220"/>
    </location>
</feature>
<name>A0A382KNA2_9ZZZZ</name>
<feature type="domain" description="ABC transporter" evidence="4">
    <location>
        <begin position="6"/>
        <end position="218"/>
    </location>
</feature>
<dbReference type="EMBL" id="UINC01081656">
    <property type="protein sequence ID" value="SVC25726.1"/>
    <property type="molecule type" value="Genomic_DNA"/>
</dbReference>
<dbReference type="GO" id="GO:0005524">
    <property type="term" value="F:ATP binding"/>
    <property type="evidence" value="ECO:0007669"/>
    <property type="project" value="UniProtKB-KW"/>
</dbReference>
<dbReference type="PROSITE" id="PS50893">
    <property type="entry name" value="ABC_TRANSPORTER_2"/>
    <property type="match status" value="1"/>
</dbReference>
<dbReference type="InterPro" id="IPR003439">
    <property type="entry name" value="ABC_transporter-like_ATP-bd"/>
</dbReference>
<dbReference type="InterPro" id="IPR050611">
    <property type="entry name" value="ABCF"/>
</dbReference>
<keyword evidence="3" id="KW-0067">ATP-binding</keyword>
<reference evidence="5" key="1">
    <citation type="submission" date="2018-05" db="EMBL/GenBank/DDBJ databases">
        <authorList>
            <person name="Lanie J.A."/>
            <person name="Ng W.-L."/>
            <person name="Kazmierczak K.M."/>
            <person name="Andrzejewski T.M."/>
            <person name="Davidsen T.M."/>
            <person name="Wayne K.J."/>
            <person name="Tettelin H."/>
            <person name="Glass J.I."/>
            <person name="Rusch D."/>
            <person name="Podicherti R."/>
            <person name="Tsui H.-C.T."/>
            <person name="Winkler M.E."/>
        </authorList>
    </citation>
    <scope>NUCLEOTIDE SEQUENCE</scope>
</reference>